<dbReference type="PANTHER" id="PTHR23513:SF11">
    <property type="entry name" value="STAPHYLOFERRIN A TRANSPORTER"/>
    <property type="match status" value="1"/>
</dbReference>
<dbReference type="STRING" id="1050202.GCA_000384035_01397"/>
<dbReference type="InterPro" id="IPR011701">
    <property type="entry name" value="MFS"/>
</dbReference>
<feature type="transmembrane region" description="Helical" evidence="6">
    <location>
        <begin position="296"/>
        <end position="314"/>
    </location>
</feature>
<comment type="subcellular location">
    <subcellularLocation>
        <location evidence="1">Cell membrane</location>
        <topology evidence="1">Multi-pass membrane protein</topology>
    </subcellularLocation>
</comment>
<evidence type="ECO:0000256" key="4">
    <source>
        <dbReference type="ARBA" id="ARBA00022989"/>
    </source>
</evidence>
<evidence type="ECO:0000313" key="8">
    <source>
        <dbReference type="Proteomes" id="UP000239352"/>
    </source>
</evidence>
<feature type="transmembrane region" description="Helical" evidence="6">
    <location>
        <begin position="359"/>
        <end position="376"/>
    </location>
</feature>
<keyword evidence="2" id="KW-1003">Cell membrane</keyword>
<dbReference type="GO" id="GO:0005886">
    <property type="term" value="C:plasma membrane"/>
    <property type="evidence" value="ECO:0007669"/>
    <property type="project" value="UniProtKB-SubCell"/>
</dbReference>
<dbReference type="EMBL" id="PVSR01000011">
    <property type="protein sequence ID" value="PRW63668.1"/>
    <property type="molecule type" value="Genomic_DNA"/>
</dbReference>
<proteinExistence type="predicted"/>
<keyword evidence="8" id="KW-1185">Reference proteome</keyword>
<accession>A0A2T0GX26</accession>
<gene>
    <name evidence="7" type="ORF">CEP50_09395</name>
</gene>
<dbReference type="SUPFAM" id="SSF103473">
    <property type="entry name" value="MFS general substrate transporter"/>
    <property type="match status" value="1"/>
</dbReference>
<keyword evidence="3 6" id="KW-0812">Transmembrane</keyword>
<name>A0A2T0GX26_ACTMO</name>
<dbReference type="Pfam" id="PF07690">
    <property type="entry name" value="MFS_1"/>
    <property type="match status" value="1"/>
</dbReference>
<feature type="transmembrane region" description="Helical" evidence="6">
    <location>
        <begin position="62"/>
        <end position="81"/>
    </location>
</feature>
<evidence type="ECO:0000313" key="7">
    <source>
        <dbReference type="EMBL" id="PRW63668.1"/>
    </source>
</evidence>
<dbReference type="GO" id="GO:0022857">
    <property type="term" value="F:transmembrane transporter activity"/>
    <property type="evidence" value="ECO:0007669"/>
    <property type="project" value="InterPro"/>
</dbReference>
<reference evidence="7 8" key="1">
    <citation type="submission" date="2018-03" db="EMBL/GenBank/DDBJ databases">
        <title>Actinopolyspora mortivallis from Sahara, screening for active biomolecules.</title>
        <authorList>
            <person name="Selama O."/>
            <person name="Wellington E.M.H."/>
            <person name="Hacene H."/>
        </authorList>
    </citation>
    <scope>NUCLEOTIDE SEQUENCE [LARGE SCALE GENOMIC DNA]</scope>
    <source>
        <strain evidence="7 8">M5A</strain>
    </source>
</reference>
<keyword evidence="5 6" id="KW-0472">Membrane</keyword>
<protein>
    <submittedName>
        <fullName evidence="7">MFS transporter</fullName>
    </submittedName>
</protein>
<evidence type="ECO:0000256" key="5">
    <source>
        <dbReference type="ARBA" id="ARBA00023136"/>
    </source>
</evidence>
<evidence type="ECO:0000256" key="6">
    <source>
        <dbReference type="SAM" id="Phobius"/>
    </source>
</evidence>
<keyword evidence="4 6" id="KW-1133">Transmembrane helix</keyword>
<dbReference type="RefSeq" id="WP_106113554.1">
    <property type="nucleotide sequence ID" value="NZ_PVSR01000011.1"/>
</dbReference>
<dbReference type="AlphaFoldDB" id="A0A2T0GX26"/>
<organism evidence="7 8">
    <name type="scientific">Actinopolyspora mortivallis</name>
    <dbReference type="NCBI Taxonomy" id="33906"/>
    <lineage>
        <taxon>Bacteria</taxon>
        <taxon>Bacillati</taxon>
        <taxon>Actinomycetota</taxon>
        <taxon>Actinomycetes</taxon>
        <taxon>Actinopolysporales</taxon>
        <taxon>Actinopolysporaceae</taxon>
        <taxon>Actinopolyspora</taxon>
    </lineage>
</organism>
<feature type="transmembrane region" description="Helical" evidence="6">
    <location>
        <begin position="90"/>
        <end position="109"/>
    </location>
</feature>
<feature type="transmembrane region" description="Helical" evidence="6">
    <location>
        <begin position="26"/>
        <end position="50"/>
    </location>
</feature>
<feature type="transmembrane region" description="Helical" evidence="6">
    <location>
        <begin position="229"/>
        <end position="252"/>
    </location>
</feature>
<evidence type="ECO:0000256" key="1">
    <source>
        <dbReference type="ARBA" id="ARBA00004651"/>
    </source>
</evidence>
<feature type="transmembrane region" description="Helical" evidence="6">
    <location>
        <begin position="320"/>
        <end position="338"/>
    </location>
</feature>
<sequence>MSTTTEPNTAPKPPPSRNILLDSGFLRLWGGSTASATATWALPFLLGLAVLQNTLTPTEVGLLLATRTTGFLVAVPVGGLLTDRYAARRVILLSGTLAAAATPVLAWGMGHSLMLAAGAAALVGIGQGTTRPAYQALTAEVVDPDRLQQANAARTFSVRVTTFVAPAGTALLATTLGLRTLLLLTAALWLVSALCPPSGTHRGHDEEAETPGLLSGFVAGLREARRHSWFPAGLVALSTVITFGYSATNIVLPLISRDRYGSEFVLAGALTAYTAGALLGAVLIGRWRPRSPGWTALVALGCYGIAPLTLLLPVPPYVVFAGYVVAGVGIELFNVPWFTATQREVDPRLLGRVSSLDFLVSYGLAPLGLALIGPAVEAFGPGWVLGACSLLCFTVPTLLTLVPGTRHFAHPRR</sequence>
<dbReference type="CDD" id="cd06173">
    <property type="entry name" value="MFS_MefA_like"/>
    <property type="match status" value="1"/>
</dbReference>
<dbReference type="InParanoid" id="A0A2T0GX26"/>
<dbReference type="Gene3D" id="1.20.1250.20">
    <property type="entry name" value="MFS general substrate transporter like domains"/>
    <property type="match status" value="1"/>
</dbReference>
<dbReference type="Proteomes" id="UP000239352">
    <property type="component" value="Unassembled WGS sequence"/>
</dbReference>
<evidence type="ECO:0000256" key="2">
    <source>
        <dbReference type="ARBA" id="ARBA00022475"/>
    </source>
</evidence>
<feature type="transmembrane region" description="Helical" evidence="6">
    <location>
        <begin position="176"/>
        <end position="195"/>
    </location>
</feature>
<feature type="transmembrane region" description="Helical" evidence="6">
    <location>
        <begin position="382"/>
        <end position="403"/>
    </location>
</feature>
<comment type="caution">
    <text evidence="7">The sequence shown here is derived from an EMBL/GenBank/DDBJ whole genome shotgun (WGS) entry which is preliminary data.</text>
</comment>
<evidence type="ECO:0000256" key="3">
    <source>
        <dbReference type="ARBA" id="ARBA00022692"/>
    </source>
</evidence>
<dbReference type="InterPro" id="IPR036259">
    <property type="entry name" value="MFS_trans_sf"/>
</dbReference>
<dbReference type="PANTHER" id="PTHR23513">
    <property type="entry name" value="INTEGRAL MEMBRANE EFFLUX PROTEIN-RELATED"/>
    <property type="match status" value="1"/>
</dbReference>
<feature type="transmembrane region" description="Helical" evidence="6">
    <location>
        <begin position="264"/>
        <end position="284"/>
    </location>
</feature>